<organism evidence="10 11">
    <name type="scientific">Astrephomene gubernaculifera</name>
    <dbReference type="NCBI Taxonomy" id="47775"/>
    <lineage>
        <taxon>Eukaryota</taxon>
        <taxon>Viridiplantae</taxon>
        <taxon>Chlorophyta</taxon>
        <taxon>core chlorophytes</taxon>
        <taxon>Chlorophyceae</taxon>
        <taxon>CS clade</taxon>
        <taxon>Chlamydomonadales</taxon>
        <taxon>Astrephomenaceae</taxon>
        <taxon>Astrephomene</taxon>
    </lineage>
</organism>
<dbReference type="EMBL" id="BMAR01000032">
    <property type="protein sequence ID" value="GFR49777.1"/>
    <property type="molecule type" value="Genomic_DNA"/>
</dbReference>
<evidence type="ECO:0008006" key="12">
    <source>
        <dbReference type="Google" id="ProtNLM"/>
    </source>
</evidence>
<feature type="compositionally biased region" description="Gly residues" evidence="8">
    <location>
        <begin position="787"/>
        <end position="796"/>
    </location>
</feature>
<dbReference type="SUPFAM" id="SSF103481">
    <property type="entry name" value="Multidrug resistance efflux transporter EmrE"/>
    <property type="match status" value="1"/>
</dbReference>
<dbReference type="GO" id="GO:0016020">
    <property type="term" value="C:membrane"/>
    <property type="evidence" value="ECO:0007669"/>
    <property type="project" value="UniProtKB-SubCell"/>
</dbReference>
<comment type="caution">
    <text evidence="10">The sequence shown here is derived from an EMBL/GenBank/DDBJ whole genome shotgun (WGS) entry which is preliminary data.</text>
</comment>
<sequence length="1017" mass="108164">MASSSPPPLPESSPPPPGESSAQLWYVGAIINVVGSISINLGMNMMKLGHTKRDELDVPEEEKPPIRKFRSWLFGIIIFATGNVLNFVSFAFAAQSLLSALGSLQLVCNVVFAYFVNHEPITKLIILSTLCIIGGCVLLVVFGNQSSETYTVAMLMHFYTQPAYVIYLVMMGVFVFGFYIVYLHCKKVSRKHGAAAGWTVMLMVSYAIFSALLGSQSVLFGKSISVVVRSIISGPGSVRITQLKSWYTYVAPLIFIFVALFWVTRLNKGLRMFPAMLVVPLMQIAWTLFSIVSGMLYFQEYTGFTTLKAIMFPVGVLVVFFGVFLLTVGHRGGAAEELEGELEEKPCGGLAVHDNAAFSNVSEAGDSVPSEMHPQHPKMSLGQTLRLTSTWAPASVAVSPGSAMGRTLMTGESIRRSRRVVEGPADLNASALTHRSYRTDEGEHAATASTPDRNSTLNKTTHSNASRASETPSMMGTMRKGLRSLRLLASDLMDPRTGLKLTVGLGDSGLAAVGLGVMPVLPTNAKQRPSRSGGALELASSLPRSKFHTYRADADTLAPIREASGLPPTKPPSMELAASLTASSQLHPSSHGGARTPGPGGSPPLGGRQPTSSRHASPFRPARRPSGGDEFAALRDMLPAPSYRPSQDHVDIGHQDARPQAPPQSSGAPGKGPSFRRAPQSGIPEGRLPLPGFGPGPGPGSSPSPGGETTTSRAYESDSPSSPRRYAAGYGGPPDAAAAVVWPPAPSGRQPGKPGSFATLPEGVPLSTANSIVMHESRPSTPPEVMLGGGGPGEVQGGPRMAPSWLQQAASSPYRQPYGQYQQQPQYQSQQQSQYQYQQQQSQYQQQQLSQYQQQQYQYQQPQYQYVAPAPLGGLRSSVPHMTGARLPRPHLLIPGMPVMSPPAAQPAVAGTLLPYLQQSVSYAQLLSGQLVADGGGLMGPMQPHASVGSHGGFMPAGAPPAAVLLQSRQHSPRGLSVSRSWAGVGGATGGLGASHQSPLRGSYLGPQARALRPWQY</sequence>
<dbReference type="Pfam" id="PF05653">
    <property type="entry name" value="Mg_trans_NIPA"/>
    <property type="match status" value="1"/>
</dbReference>
<dbReference type="PANTHER" id="PTHR12570">
    <property type="match status" value="1"/>
</dbReference>
<feature type="transmembrane region" description="Helical" evidence="9">
    <location>
        <begin position="195"/>
        <end position="213"/>
    </location>
</feature>
<feature type="transmembrane region" description="Helical" evidence="9">
    <location>
        <begin position="164"/>
        <end position="183"/>
    </location>
</feature>
<feature type="compositionally biased region" description="Polar residues" evidence="8">
    <location>
        <begin position="447"/>
        <end position="474"/>
    </location>
</feature>
<evidence type="ECO:0000256" key="3">
    <source>
        <dbReference type="ARBA" id="ARBA00007001"/>
    </source>
</evidence>
<dbReference type="GO" id="GO:0015095">
    <property type="term" value="F:magnesium ion transmembrane transporter activity"/>
    <property type="evidence" value="ECO:0007669"/>
    <property type="project" value="InterPro"/>
</dbReference>
<feature type="compositionally biased region" description="Low complexity" evidence="8">
    <location>
        <begin position="703"/>
        <end position="713"/>
    </location>
</feature>
<feature type="region of interest" description="Disordered" evidence="8">
    <location>
        <begin position="558"/>
        <end position="763"/>
    </location>
</feature>
<feature type="compositionally biased region" description="Pro residues" evidence="8">
    <location>
        <begin position="692"/>
        <end position="702"/>
    </location>
</feature>
<reference evidence="10 11" key="1">
    <citation type="journal article" date="2021" name="Sci. Rep.">
        <title>Genome sequencing of the multicellular alga Astrephomene provides insights into convergent evolution of germ-soma differentiation.</title>
        <authorList>
            <person name="Yamashita S."/>
            <person name="Yamamoto K."/>
            <person name="Matsuzaki R."/>
            <person name="Suzuki S."/>
            <person name="Yamaguchi H."/>
            <person name="Hirooka S."/>
            <person name="Minakuchi Y."/>
            <person name="Miyagishima S."/>
            <person name="Kawachi M."/>
            <person name="Toyoda A."/>
            <person name="Nozaki H."/>
        </authorList>
    </citation>
    <scope>NUCLEOTIDE SEQUENCE [LARGE SCALE GENOMIC DNA]</scope>
    <source>
        <strain evidence="10 11">NIES-4017</strain>
    </source>
</reference>
<feature type="transmembrane region" description="Helical" evidence="9">
    <location>
        <begin position="72"/>
        <end position="92"/>
    </location>
</feature>
<feature type="transmembrane region" description="Helical" evidence="9">
    <location>
        <begin position="98"/>
        <end position="117"/>
    </location>
</feature>
<name>A0AAD3HR45_9CHLO</name>
<evidence type="ECO:0000256" key="7">
    <source>
        <dbReference type="ARBA" id="ARBA00025284"/>
    </source>
</evidence>
<evidence type="ECO:0000256" key="9">
    <source>
        <dbReference type="SAM" id="Phobius"/>
    </source>
</evidence>
<keyword evidence="4 9" id="KW-0812">Transmembrane</keyword>
<evidence type="ECO:0000256" key="2">
    <source>
        <dbReference type="ARBA" id="ARBA00004412"/>
    </source>
</evidence>
<feature type="compositionally biased region" description="Basic and acidic residues" evidence="8">
    <location>
        <begin position="646"/>
        <end position="657"/>
    </location>
</feature>
<accession>A0AAD3HR45</accession>
<evidence type="ECO:0000313" key="10">
    <source>
        <dbReference type="EMBL" id="GFR49777.1"/>
    </source>
</evidence>
<comment type="function">
    <text evidence="7">Acts as a Mg(2+) transporter. Can also transport other divalent cations such as Fe(2+), Sr(2+), Ba(2+), Mn(2+) and Co(2+) but to a much less extent than Mg(2+).</text>
</comment>
<evidence type="ECO:0000256" key="5">
    <source>
        <dbReference type="ARBA" id="ARBA00022989"/>
    </source>
</evidence>
<protein>
    <recommendedName>
        <fullName evidence="12">Magnesium transporter</fullName>
    </recommendedName>
</protein>
<dbReference type="AlphaFoldDB" id="A0AAD3HR45"/>
<dbReference type="GO" id="GO:0005769">
    <property type="term" value="C:early endosome"/>
    <property type="evidence" value="ECO:0007669"/>
    <property type="project" value="UniProtKB-SubCell"/>
</dbReference>
<dbReference type="Proteomes" id="UP001054857">
    <property type="component" value="Unassembled WGS sequence"/>
</dbReference>
<dbReference type="InterPro" id="IPR037185">
    <property type="entry name" value="EmrE-like"/>
</dbReference>
<gene>
    <name evidence="10" type="ORF">Agub_g11717</name>
</gene>
<evidence type="ECO:0000256" key="6">
    <source>
        <dbReference type="ARBA" id="ARBA00023136"/>
    </source>
</evidence>
<feature type="transmembrane region" description="Helical" evidence="9">
    <location>
        <begin position="24"/>
        <end position="43"/>
    </location>
</feature>
<feature type="transmembrane region" description="Helical" evidence="9">
    <location>
        <begin position="310"/>
        <end position="328"/>
    </location>
</feature>
<feature type="compositionally biased region" description="Low complexity" evidence="8">
    <location>
        <begin position="733"/>
        <end position="742"/>
    </location>
</feature>
<feature type="transmembrane region" description="Helical" evidence="9">
    <location>
        <begin position="275"/>
        <end position="298"/>
    </location>
</feature>
<keyword evidence="11" id="KW-1185">Reference proteome</keyword>
<keyword evidence="6 9" id="KW-0472">Membrane</keyword>
<comment type="subcellular location">
    <subcellularLocation>
        <location evidence="2">Early endosome</location>
    </subcellularLocation>
    <subcellularLocation>
        <location evidence="1">Membrane</location>
        <topology evidence="1">Multi-pass membrane protein</topology>
    </subcellularLocation>
</comment>
<proteinExistence type="inferred from homology"/>
<feature type="transmembrane region" description="Helical" evidence="9">
    <location>
        <begin position="124"/>
        <end position="144"/>
    </location>
</feature>
<dbReference type="InterPro" id="IPR008521">
    <property type="entry name" value="Mg_trans_NIPA"/>
</dbReference>
<evidence type="ECO:0000313" key="11">
    <source>
        <dbReference type="Proteomes" id="UP001054857"/>
    </source>
</evidence>
<keyword evidence="5 9" id="KW-1133">Transmembrane helix</keyword>
<feature type="region of interest" description="Disordered" evidence="8">
    <location>
        <begin position="431"/>
        <end position="477"/>
    </location>
</feature>
<feature type="transmembrane region" description="Helical" evidence="9">
    <location>
        <begin position="246"/>
        <end position="263"/>
    </location>
</feature>
<comment type="similarity">
    <text evidence="3">Belongs to the NIPA (TC 2.A.7) family.</text>
</comment>
<evidence type="ECO:0000256" key="4">
    <source>
        <dbReference type="ARBA" id="ARBA00022692"/>
    </source>
</evidence>
<feature type="region of interest" description="Disordered" evidence="8">
    <location>
        <begin position="775"/>
        <end position="801"/>
    </location>
</feature>
<evidence type="ECO:0000256" key="8">
    <source>
        <dbReference type="SAM" id="MobiDB-lite"/>
    </source>
</evidence>
<dbReference type="PANTHER" id="PTHR12570:SF9">
    <property type="entry name" value="MAGNESIUM TRANSPORTER NIPA8-RELATED"/>
    <property type="match status" value="1"/>
</dbReference>
<evidence type="ECO:0000256" key="1">
    <source>
        <dbReference type="ARBA" id="ARBA00004141"/>
    </source>
</evidence>